<proteinExistence type="predicted"/>
<dbReference type="SUPFAM" id="SSF52980">
    <property type="entry name" value="Restriction endonuclease-like"/>
    <property type="match status" value="1"/>
</dbReference>
<dbReference type="Gene3D" id="3.40.960.10">
    <property type="entry name" value="VSR Endonuclease"/>
    <property type="match status" value="1"/>
</dbReference>
<comment type="caution">
    <text evidence="2">The sequence shown here is derived from an EMBL/GenBank/DDBJ whole genome shotgun (WGS) entry which is preliminary data.</text>
</comment>
<dbReference type="Pfam" id="PF18741">
    <property type="entry name" value="MTES_1575"/>
    <property type="match status" value="1"/>
</dbReference>
<keyword evidence="3" id="KW-1185">Reference proteome</keyword>
<dbReference type="Proteomes" id="UP001501599">
    <property type="component" value="Unassembled WGS sequence"/>
</dbReference>
<accession>A0ABN3ALD2</accession>
<evidence type="ECO:0000313" key="2">
    <source>
        <dbReference type="EMBL" id="GAA2171203.1"/>
    </source>
</evidence>
<gene>
    <name evidence="2" type="ORF">GCM10009846_04290</name>
</gene>
<feature type="domain" description="Restriction endonuclease type II-like" evidence="1">
    <location>
        <begin position="176"/>
        <end position="261"/>
    </location>
</feature>
<evidence type="ECO:0000313" key="3">
    <source>
        <dbReference type="Proteomes" id="UP001501599"/>
    </source>
</evidence>
<sequence length="278" mass="30862">MTDDDLERRHGVVPTARLVGLGWTSHAIASATRAGTLVRLRPGWLARRDAHPRVVVAVRAGGCLSCADALRLHGAWVPERLGRGHVRRSRRARTSGRGGCLPHGAMPPVDRAIDDVATAFRCLLRCGEPEDVTVVADSLLHLRLATRDELETWSATAPARMRRALDRVDVAESGLESMVRLRLRSRNVRVRTQVRIEDMRVDLLVGDVLVVECDGGEHHATWAAQAADRARDRRLTTLGFTVVRLTYGQIVDDWDAVEADLLSLVRRRAHRARGEMRA</sequence>
<reference evidence="2 3" key="1">
    <citation type="journal article" date="2019" name="Int. J. Syst. Evol. Microbiol.">
        <title>The Global Catalogue of Microorganisms (GCM) 10K type strain sequencing project: providing services to taxonomists for standard genome sequencing and annotation.</title>
        <authorList>
            <consortium name="The Broad Institute Genomics Platform"/>
            <consortium name="The Broad Institute Genome Sequencing Center for Infectious Disease"/>
            <person name="Wu L."/>
            <person name="Ma J."/>
        </authorList>
    </citation>
    <scope>NUCLEOTIDE SEQUENCE [LARGE SCALE GENOMIC DNA]</scope>
    <source>
        <strain evidence="2 3">JCM 16026</strain>
    </source>
</reference>
<dbReference type="InterPro" id="IPR049468">
    <property type="entry name" value="Restrct_endonuc-II-like_dom"/>
</dbReference>
<organism evidence="2 3">
    <name type="scientific">Agrococcus versicolor</name>
    <dbReference type="NCBI Taxonomy" id="501482"/>
    <lineage>
        <taxon>Bacteria</taxon>
        <taxon>Bacillati</taxon>
        <taxon>Actinomycetota</taxon>
        <taxon>Actinomycetes</taxon>
        <taxon>Micrococcales</taxon>
        <taxon>Microbacteriaceae</taxon>
        <taxon>Agrococcus</taxon>
    </lineage>
</organism>
<dbReference type="EMBL" id="BAAAQT010000001">
    <property type="protein sequence ID" value="GAA2171203.1"/>
    <property type="molecule type" value="Genomic_DNA"/>
</dbReference>
<evidence type="ECO:0000259" key="1">
    <source>
        <dbReference type="Pfam" id="PF18741"/>
    </source>
</evidence>
<dbReference type="InterPro" id="IPR011335">
    <property type="entry name" value="Restrct_endonuc-II-like"/>
</dbReference>
<protein>
    <recommendedName>
        <fullName evidence="1">Restriction endonuclease type II-like domain-containing protein</fullName>
    </recommendedName>
</protein>
<name>A0ABN3ALD2_9MICO</name>